<proteinExistence type="predicted"/>
<reference evidence="2 3" key="1">
    <citation type="submission" date="2020-04" db="EMBL/GenBank/DDBJ databases">
        <authorList>
            <person name="Yao Y."/>
            <person name="He Z."/>
        </authorList>
    </citation>
    <scope>NUCLEOTIDE SEQUENCE [LARGE SCALE GENOMIC DNA]</scope>
    <source>
        <strain evidence="2 3">CY-1</strain>
    </source>
</reference>
<dbReference type="GeneID" id="72192619"/>
<dbReference type="InterPro" id="IPR007047">
    <property type="entry name" value="Flp_Fap"/>
</dbReference>
<sequence length="76" mass="7444">MSFAKLVQKVKSEIAFYKGLAKDTEGASGIEYAIVAAMVAVVIAGLSGGMGTTITTIFGKITSAMVGAPTGGGGGS</sequence>
<accession>A0AAE6ZSV9</accession>
<dbReference type="EMBL" id="CP051487">
    <property type="protein sequence ID" value="QJC77406.1"/>
    <property type="molecule type" value="Genomic_DNA"/>
</dbReference>
<evidence type="ECO:0000313" key="3">
    <source>
        <dbReference type="Proteomes" id="UP000501367"/>
    </source>
</evidence>
<keyword evidence="1" id="KW-1133">Transmembrane helix</keyword>
<name>A0AAE6ZSV9_9PSED</name>
<evidence type="ECO:0000256" key="1">
    <source>
        <dbReference type="SAM" id="Phobius"/>
    </source>
</evidence>
<dbReference type="RefSeq" id="WP_168757183.1">
    <property type="nucleotide sequence ID" value="NZ_CAXURZ020000001.1"/>
</dbReference>
<dbReference type="Proteomes" id="UP000501367">
    <property type="component" value="Chromosome"/>
</dbReference>
<dbReference type="AlphaFoldDB" id="A0AAE6ZSV9"/>
<gene>
    <name evidence="2" type="ORF">HGP31_03510</name>
</gene>
<feature type="transmembrane region" description="Helical" evidence="1">
    <location>
        <begin position="32"/>
        <end position="58"/>
    </location>
</feature>
<protein>
    <submittedName>
        <fullName evidence="2">Flp family type IVb pilin</fullName>
    </submittedName>
</protein>
<evidence type="ECO:0000313" key="2">
    <source>
        <dbReference type="EMBL" id="QJC77406.1"/>
    </source>
</evidence>
<dbReference type="Pfam" id="PF04964">
    <property type="entry name" value="Flp_Fap"/>
    <property type="match status" value="1"/>
</dbReference>
<organism evidence="2 3">
    <name type="scientific">Pseudomonas umsongensis</name>
    <dbReference type="NCBI Taxonomy" id="198618"/>
    <lineage>
        <taxon>Bacteria</taxon>
        <taxon>Pseudomonadati</taxon>
        <taxon>Pseudomonadota</taxon>
        <taxon>Gammaproteobacteria</taxon>
        <taxon>Pseudomonadales</taxon>
        <taxon>Pseudomonadaceae</taxon>
        <taxon>Pseudomonas</taxon>
    </lineage>
</organism>
<keyword evidence="1" id="KW-0472">Membrane</keyword>
<keyword evidence="1" id="KW-0812">Transmembrane</keyword>
<dbReference type="KEGG" id="pum:HGP31_03510"/>